<evidence type="ECO:0000313" key="1">
    <source>
        <dbReference type="EMBL" id="GFN95998.1"/>
    </source>
</evidence>
<keyword evidence="2" id="KW-1185">Reference proteome</keyword>
<dbReference type="EMBL" id="BLXT01002598">
    <property type="protein sequence ID" value="GFN95998.1"/>
    <property type="molecule type" value="Genomic_DNA"/>
</dbReference>
<evidence type="ECO:0000313" key="2">
    <source>
        <dbReference type="Proteomes" id="UP000735302"/>
    </source>
</evidence>
<protein>
    <submittedName>
        <fullName evidence="1">Uncharacterized protein</fullName>
    </submittedName>
</protein>
<accession>A0AAV3ZL10</accession>
<sequence length="115" mass="13141">MFRGNKTHVGNVGVENDTTVRDGREVAALHEIIAPPLQAMETTLVLEGRRRWSSSPQARRRKKRSELGCTCNHLIKYKCPISIRGFVAKSEGRRMVIYRQTKHPVQFILSTILKI</sequence>
<reference evidence="1 2" key="1">
    <citation type="journal article" date="2021" name="Elife">
        <title>Chloroplast acquisition without the gene transfer in kleptoplastic sea slugs, Plakobranchus ocellatus.</title>
        <authorList>
            <person name="Maeda T."/>
            <person name="Takahashi S."/>
            <person name="Yoshida T."/>
            <person name="Shimamura S."/>
            <person name="Takaki Y."/>
            <person name="Nagai Y."/>
            <person name="Toyoda A."/>
            <person name="Suzuki Y."/>
            <person name="Arimoto A."/>
            <person name="Ishii H."/>
            <person name="Satoh N."/>
            <person name="Nishiyama T."/>
            <person name="Hasebe M."/>
            <person name="Maruyama T."/>
            <person name="Minagawa J."/>
            <person name="Obokata J."/>
            <person name="Shigenobu S."/>
        </authorList>
    </citation>
    <scope>NUCLEOTIDE SEQUENCE [LARGE SCALE GENOMIC DNA]</scope>
</reference>
<dbReference type="Proteomes" id="UP000735302">
    <property type="component" value="Unassembled WGS sequence"/>
</dbReference>
<dbReference type="AlphaFoldDB" id="A0AAV3ZL10"/>
<comment type="caution">
    <text evidence="1">The sequence shown here is derived from an EMBL/GenBank/DDBJ whole genome shotgun (WGS) entry which is preliminary data.</text>
</comment>
<proteinExistence type="predicted"/>
<gene>
    <name evidence="1" type="ORF">PoB_002250400</name>
</gene>
<name>A0AAV3ZL10_9GAST</name>
<organism evidence="1 2">
    <name type="scientific">Plakobranchus ocellatus</name>
    <dbReference type="NCBI Taxonomy" id="259542"/>
    <lineage>
        <taxon>Eukaryota</taxon>
        <taxon>Metazoa</taxon>
        <taxon>Spiralia</taxon>
        <taxon>Lophotrochozoa</taxon>
        <taxon>Mollusca</taxon>
        <taxon>Gastropoda</taxon>
        <taxon>Heterobranchia</taxon>
        <taxon>Euthyneura</taxon>
        <taxon>Panpulmonata</taxon>
        <taxon>Sacoglossa</taxon>
        <taxon>Placobranchoidea</taxon>
        <taxon>Plakobranchidae</taxon>
        <taxon>Plakobranchus</taxon>
    </lineage>
</organism>